<name>A0A1A8RRB5_9TELE</name>
<feature type="non-terminal residue" evidence="1">
    <location>
        <position position="1"/>
    </location>
</feature>
<protein>
    <submittedName>
        <fullName evidence="1">Uncharacterized protein</fullName>
    </submittedName>
</protein>
<reference evidence="1" key="1">
    <citation type="submission" date="2016-05" db="EMBL/GenBank/DDBJ databases">
        <authorList>
            <person name="Lavstsen T."/>
            <person name="Jespersen J.S."/>
        </authorList>
    </citation>
    <scope>NUCLEOTIDE SEQUENCE</scope>
    <source>
        <tissue evidence="1">Brain</tissue>
    </source>
</reference>
<gene>
    <name evidence="1" type="primary">Nfu_g_1_014016</name>
</gene>
<proteinExistence type="predicted"/>
<organism evidence="1">
    <name type="scientific">Nothobranchius rachovii</name>
    <name type="common">bluefin notho</name>
    <dbReference type="NCBI Taxonomy" id="451742"/>
    <lineage>
        <taxon>Eukaryota</taxon>
        <taxon>Metazoa</taxon>
        <taxon>Chordata</taxon>
        <taxon>Craniata</taxon>
        <taxon>Vertebrata</taxon>
        <taxon>Euteleostomi</taxon>
        <taxon>Actinopterygii</taxon>
        <taxon>Neopterygii</taxon>
        <taxon>Teleostei</taxon>
        <taxon>Neoteleostei</taxon>
        <taxon>Acanthomorphata</taxon>
        <taxon>Ovalentaria</taxon>
        <taxon>Atherinomorphae</taxon>
        <taxon>Cyprinodontiformes</taxon>
        <taxon>Nothobranchiidae</taxon>
        <taxon>Nothobranchius</taxon>
    </lineage>
</organism>
<accession>A0A1A8RRB5</accession>
<evidence type="ECO:0000313" key="1">
    <source>
        <dbReference type="EMBL" id="SBS08262.1"/>
    </source>
</evidence>
<sequence length="160" mass="17382">TSVESDGDRKLVIDQCAASCKSVNSTAIAPSKTKQIFSGRTDCGKVYSPVAEGVQKYGANVLCVAGNNGKRDLRGGDHMKRWRRMKDKFVPVKKALKHKLIDKYTIVNQIHECYGGRIPQKSSTPTVVLAGNCFAPLPAWKFACKSLSNTSYASLCCGAH</sequence>
<reference evidence="1" key="2">
    <citation type="submission" date="2016-06" db="EMBL/GenBank/DDBJ databases">
        <title>The genome of a short-lived fish provides insights into sex chromosome evolution and the genetic control of aging.</title>
        <authorList>
            <person name="Reichwald K."/>
            <person name="Felder M."/>
            <person name="Petzold A."/>
            <person name="Koch P."/>
            <person name="Groth M."/>
            <person name="Platzer M."/>
        </authorList>
    </citation>
    <scope>NUCLEOTIDE SEQUENCE</scope>
    <source>
        <tissue evidence="1">Brain</tissue>
    </source>
</reference>
<feature type="non-terminal residue" evidence="1">
    <location>
        <position position="160"/>
    </location>
</feature>
<dbReference type="AlphaFoldDB" id="A0A1A8RRB5"/>
<dbReference type="EMBL" id="HAEH01018807">
    <property type="protein sequence ID" value="SBS08262.1"/>
    <property type="molecule type" value="Transcribed_RNA"/>
</dbReference>